<name>A0A3B7R117_9BACT</name>
<dbReference type="PANTHER" id="PTHR48073">
    <property type="entry name" value="O-SUCCINYLBENZOATE SYNTHASE-RELATED"/>
    <property type="match status" value="1"/>
</dbReference>
<evidence type="ECO:0000313" key="3">
    <source>
        <dbReference type="EMBL" id="AYA37050.1"/>
    </source>
</evidence>
<dbReference type="GO" id="GO:0016854">
    <property type="term" value="F:racemase and epimerase activity"/>
    <property type="evidence" value="ECO:0007669"/>
    <property type="project" value="UniProtKB-ARBA"/>
</dbReference>
<accession>A0A3B7R117</accession>
<dbReference type="Gene3D" id="3.20.20.120">
    <property type="entry name" value="Enolase-like C-terminal domain"/>
    <property type="match status" value="1"/>
</dbReference>
<dbReference type="SUPFAM" id="SSF54826">
    <property type="entry name" value="Enolase N-terminal domain-like"/>
    <property type="match status" value="1"/>
</dbReference>
<proteinExistence type="predicted"/>
<dbReference type="Gene3D" id="3.30.390.10">
    <property type="entry name" value="Enolase-like, N-terminal domain"/>
    <property type="match status" value="1"/>
</dbReference>
<evidence type="ECO:0000313" key="4">
    <source>
        <dbReference type="Proteomes" id="UP000262802"/>
    </source>
</evidence>
<protein>
    <submittedName>
        <fullName evidence="3">Dipeptide epimerase</fullName>
    </submittedName>
</protein>
<keyword evidence="1" id="KW-0479">Metal-binding</keyword>
<dbReference type="EMBL" id="CP032317">
    <property type="protein sequence ID" value="AYA37050.1"/>
    <property type="molecule type" value="Genomic_DNA"/>
</dbReference>
<dbReference type="PANTHER" id="PTHR48073:SF2">
    <property type="entry name" value="O-SUCCINYLBENZOATE SYNTHASE"/>
    <property type="match status" value="1"/>
</dbReference>
<dbReference type="InterPro" id="IPR029017">
    <property type="entry name" value="Enolase-like_N"/>
</dbReference>
<dbReference type="InterPro" id="IPR036849">
    <property type="entry name" value="Enolase-like_C_sf"/>
</dbReference>
<keyword evidence="4" id="KW-1185">Reference proteome</keyword>
<dbReference type="OrthoDB" id="9775391at2"/>
<feature type="domain" description="Mandelate racemase/muconate lactonizing enzyme C-terminal" evidence="2">
    <location>
        <begin position="172"/>
        <end position="269"/>
    </location>
</feature>
<dbReference type="InterPro" id="IPR029065">
    <property type="entry name" value="Enolase_C-like"/>
</dbReference>
<dbReference type="AlphaFoldDB" id="A0A3B7R117"/>
<dbReference type="SUPFAM" id="SSF51604">
    <property type="entry name" value="Enolase C-terminal domain-like"/>
    <property type="match status" value="1"/>
</dbReference>
<evidence type="ECO:0000256" key="1">
    <source>
        <dbReference type="ARBA" id="ARBA00022723"/>
    </source>
</evidence>
<dbReference type="InterPro" id="IPR013342">
    <property type="entry name" value="Mandelate_racemase_C"/>
</dbReference>
<dbReference type="Proteomes" id="UP000262802">
    <property type="component" value="Chromosome"/>
</dbReference>
<sequence length="376" mass="40609">MGVPKVDKDRRLGGSPLMCAAGLICTPARVGSYCSRMLHWSIGSLELPLRFTWKISRNASDAKTNLLVRAGEGAQAGWGEAAPNVRYAETPELLLAQFAALQQAGLGSVQHLHDLTALLDAANPAHALRFAVESAYVHHQARKQGLSVPELLQVPTPAAAVPTAFTLPIMEPGAVAGFVQAQGMARFPLLKVKVNQEGGADLLRELTRLLPGHPLLVDGNEAWHDADGLLRFVEAVRDLPGLNVQLLEQPLPATCTDDYRHLHRRSPWPLIADESVTDTADFAAIAEQFHVLNMKLMKAGGYLNGVRLLRQAQAHGLRTMIGCMVETSLGIWSALQVSGLAEVCDLDGFLIVRDEPYGLVHETNGHLTAQAQVPVL</sequence>
<dbReference type="KEGG" id="hyh:D3Y59_08280"/>
<organism evidence="3 4">
    <name type="scientific">Hymenobacter oligotrophus</name>
    <dbReference type="NCBI Taxonomy" id="2319843"/>
    <lineage>
        <taxon>Bacteria</taxon>
        <taxon>Pseudomonadati</taxon>
        <taxon>Bacteroidota</taxon>
        <taxon>Cytophagia</taxon>
        <taxon>Cytophagales</taxon>
        <taxon>Hymenobacteraceae</taxon>
        <taxon>Hymenobacter</taxon>
    </lineage>
</organism>
<dbReference type="Pfam" id="PF13378">
    <property type="entry name" value="MR_MLE_C"/>
    <property type="match status" value="1"/>
</dbReference>
<dbReference type="SMART" id="SM00922">
    <property type="entry name" value="MR_MLE"/>
    <property type="match status" value="1"/>
</dbReference>
<gene>
    <name evidence="3" type="ORF">D3Y59_08280</name>
</gene>
<reference evidence="3 4" key="1">
    <citation type="submission" date="2018-09" db="EMBL/GenBank/DDBJ databases">
        <title>Hymenobacter medium sp. nov., isolated from R2A medium.</title>
        <authorList>
            <person name="Yingchao G."/>
        </authorList>
    </citation>
    <scope>NUCLEOTIDE SEQUENCE [LARGE SCALE GENOMIC DNA]</scope>
    <source>
        <strain evidence="4">sh-6</strain>
    </source>
</reference>
<dbReference type="GO" id="GO:0046872">
    <property type="term" value="F:metal ion binding"/>
    <property type="evidence" value="ECO:0007669"/>
    <property type="project" value="UniProtKB-KW"/>
</dbReference>
<evidence type="ECO:0000259" key="2">
    <source>
        <dbReference type="SMART" id="SM00922"/>
    </source>
</evidence>